<evidence type="ECO:0000259" key="1">
    <source>
        <dbReference type="Pfam" id="PF05050"/>
    </source>
</evidence>
<protein>
    <submittedName>
        <fullName evidence="2">FkbM family methyltransferase</fullName>
    </submittedName>
</protein>
<evidence type="ECO:0000313" key="2">
    <source>
        <dbReference type="EMBL" id="MBK4722813.1"/>
    </source>
</evidence>
<organism evidence="2 3">
    <name type="scientific">Azospirillum aestuarii</name>
    <dbReference type="NCBI Taxonomy" id="2802052"/>
    <lineage>
        <taxon>Bacteria</taxon>
        <taxon>Pseudomonadati</taxon>
        <taxon>Pseudomonadota</taxon>
        <taxon>Alphaproteobacteria</taxon>
        <taxon>Rhodospirillales</taxon>
        <taxon>Azospirillaceae</taxon>
        <taxon>Azospirillum</taxon>
    </lineage>
</organism>
<gene>
    <name evidence="2" type="ORF">JJL56_28555</name>
</gene>
<accession>A0ABS1I7Z9</accession>
<dbReference type="EMBL" id="JAEPIV010000031">
    <property type="protein sequence ID" value="MBK4722813.1"/>
    <property type="molecule type" value="Genomic_DNA"/>
</dbReference>
<dbReference type="SUPFAM" id="SSF53335">
    <property type="entry name" value="S-adenosyl-L-methionine-dependent methyltransferases"/>
    <property type="match status" value="1"/>
</dbReference>
<name>A0ABS1I7Z9_9PROT</name>
<dbReference type="Pfam" id="PF05050">
    <property type="entry name" value="Methyltransf_21"/>
    <property type="match status" value="1"/>
</dbReference>
<dbReference type="NCBIfam" id="TIGR01444">
    <property type="entry name" value="fkbM_fam"/>
    <property type="match status" value="1"/>
</dbReference>
<dbReference type="PANTHER" id="PTHR36973:SF4">
    <property type="entry name" value="NODULATION PROTEIN"/>
    <property type="match status" value="1"/>
</dbReference>
<dbReference type="RefSeq" id="WP_200487181.1">
    <property type="nucleotide sequence ID" value="NZ_JAEPIV010000031.1"/>
</dbReference>
<sequence>MSVTTSLISKMPVVGPKLQRLIGDITAIRNELTALQNRTDGLAGEIGSLKETVAAQTAGQAALEVGQAALEVGQAALRDALQADIGRLEGRLEDRMGMLVHRLDADVERMSAGYDANTARLSQQDAELAEFRSAVQWLHATLASFSPANAPASQPAGTEGVMADADSLFHELARQWNGVAGPAGSGPLHTLYLRLAREHSLAVRERAALQSRVDTLSRTLDHVRQDVGDRVVESAETSTRLNVLFPGTVVDSVGGLPVTVVDVGAQMLTSEDHVYAPLLAAGNCRVIGFEPLEDAADKRAAAEPGVTMLNHFIGKGGPASFQINHFDPTSSLLEPNLDYLRQFYALADMCRPVKRLQVETTRLDDIPEVDGCDYLKIDVQGGELDVLRGAERLLDGVLFVHTEVEFEPVYQDQPLFADIDRFLRERGFELLDLTKLGHSGYAALPQQQSRTKLMWADAIYVKSTDRLSALGAPALLKAAYIAHANYKMYDFAAHLIGRFDQDTGSGLLNVYLAAVNG</sequence>
<keyword evidence="2" id="KW-0808">Transferase</keyword>
<keyword evidence="2" id="KW-0489">Methyltransferase</keyword>
<dbReference type="InterPro" id="IPR006342">
    <property type="entry name" value="FkbM_mtfrase"/>
</dbReference>
<dbReference type="Gene3D" id="1.10.287.1490">
    <property type="match status" value="1"/>
</dbReference>
<comment type="caution">
    <text evidence="2">The sequence shown here is derived from an EMBL/GenBank/DDBJ whole genome shotgun (WGS) entry which is preliminary data.</text>
</comment>
<reference evidence="2 3" key="1">
    <citation type="submission" date="2021-01" db="EMBL/GenBank/DDBJ databases">
        <title>Azospirillum sp. YIM DDC1 draft genome.</title>
        <authorList>
            <person name="Wang Y.-X."/>
        </authorList>
    </citation>
    <scope>NUCLEOTIDE SEQUENCE [LARGE SCALE GENOMIC DNA]</scope>
    <source>
        <strain evidence="2 3">YIM DDC1</strain>
    </source>
</reference>
<dbReference type="PANTHER" id="PTHR36973">
    <property type="entry name" value="SLL1456 PROTEIN-RELATED"/>
    <property type="match status" value="1"/>
</dbReference>
<dbReference type="GO" id="GO:0008168">
    <property type="term" value="F:methyltransferase activity"/>
    <property type="evidence" value="ECO:0007669"/>
    <property type="project" value="UniProtKB-KW"/>
</dbReference>
<dbReference type="InterPro" id="IPR029063">
    <property type="entry name" value="SAM-dependent_MTases_sf"/>
</dbReference>
<dbReference type="Gene3D" id="3.40.50.150">
    <property type="entry name" value="Vaccinia Virus protein VP39"/>
    <property type="match status" value="1"/>
</dbReference>
<dbReference type="GO" id="GO:0032259">
    <property type="term" value="P:methylation"/>
    <property type="evidence" value="ECO:0007669"/>
    <property type="project" value="UniProtKB-KW"/>
</dbReference>
<proteinExistence type="predicted"/>
<feature type="domain" description="Methyltransferase FkbM" evidence="1">
    <location>
        <begin position="263"/>
        <end position="430"/>
    </location>
</feature>
<dbReference type="InterPro" id="IPR053188">
    <property type="entry name" value="FkbM_Methyltransferase"/>
</dbReference>
<dbReference type="Proteomes" id="UP000654452">
    <property type="component" value="Unassembled WGS sequence"/>
</dbReference>
<keyword evidence="3" id="KW-1185">Reference proteome</keyword>
<evidence type="ECO:0000313" key="3">
    <source>
        <dbReference type="Proteomes" id="UP000654452"/>
    </source>
</evidence>